<organism evidence="1">
    <name type="scientific">uncultured organism</name>
    <dbReference type="NCBI Taxonomy" id="155900"/>
    <lineage>
        <taxon>unclassified sequences</taxon>
        <taxon>environmental samples</taxon>
    </lineage>
</organism>
<protein>
    <submittedName>
        <fullName evidence="1">CAZy families PL1|CE8 protein</fullName>
    </submittedName>
</protein>
<sequence length="52" mass="6106">MPGSQGEFFDEMMNQLEADPENYPYYSHLIDDLGMTGQQVYMYAYGQKKLIF</sequence>
<reference evidence="1" key="1">
    <citation type="journal article" date="2013" name="Environ. Microbiol.">
        <title>Seasonally variable intestinal metagenomes of the red palm weevil (Rhynchophorus ferrugineus).</title>
        <authorList>
            <person name="Jia S."/>
            <person name="Zhang X."/>
            <person name="Zhang G."/>
            <person name="Yin A."/>
            <person name="Zhang S."/>
            <person name="Li F."/>
            <person name="Wang L."/>
            <person name="Zhao D."/>
            <person name="Yun Q."/>
            <person name="Tala"/>
            <person name="Wang J."/>
            <person name="Sun G."/>
            <person name="Baabdullah M."/>
            <person name="Yu X."/>
            <person name="Hu S."/>
            <person name="Al-Mssallem I.S."/>
            <person name="Yu J."/>
        </authorList>
    </citation>
    <scope>NUCLEOTIDE SEQUENCE</scope>
</reference>
<name>A0A060BNA7_9ZZZZ</name>
<proteinExistence type="predicted"/>
<evidence type="ECO:0000313" key="1">
    <source>
        <dbReference type="EMBL" id="AIA85783.1"/>
    </source>
</evidence>
<accession>A0A060BNA7</accession>
<dbReference type="AlphaFoldDB" id="A0A060BNA7"/>
<dbReference type="EMBL" id="KF118521">
    <property type="protein sequence ID" value="AIA85783.1"/>
    <property type="molecule type" value="Genomic_DNA"/>
</dbReference>